<feature type="compositionally biased region" description="Polar residues" evidence="8">
    <location>
        <begin position="211"/>
        <end position="234"/>
    </location>
</feature>
<evidence type="ECO:0000256" key="6">
    <source>
        <dbReference type="ARBA" id="ARBA00059323"/>
    </source>
</evidence>
<dbReference type="SMART" id="SM01199">
    <property type="entry name" value="FDF"/>
    <property type="match status" value="1"/>
</dbReference>
<evidence type="ECO:0000256" key="3">
    <source>
        <dbReference type="ARBA" id="ARBA00022490"/>
    </source>
</evidence>
<dbReference type="SMART" id="SM01271">
    <property type="entry name" value="LSM14"/>
    <property type="match status" value="1"/>
</dbReference>
<evidence type="ECO:0000256" key="5">
    <source>
        <dbReference type="ARBA" id="ARBA00022664"/>
    </source>
</evidence>
<sequence length="545" mass="57424">MASESGSRSSSAADSYIGSLISLTSKSEIRYEGILYNINTEESSIGLRNVRSFGTEGRKNDGPQIPPGDKVYEYILFRGTDIKDLQVKSSPPVQPTQPLNNDPAIIQSHYPRPVTSSTTLPSAATGSLTDIGSHTAQMGLPGSNFQGGLPLYQPGGNLGSWGPSPPPPNANGGGGLAMPMYWQGYYGAPNVLPHLHQPPLLRPPPGLAMPSSMQQPMQYPNFNPSLPGASNLQVPSPLFPTSTSSPSLTSTSLSPSTLPLNLPPAPSVPSATLASDLPSLMPNKAPNVSLPVATPSANLPSPSPLTTSIPVISALVPPISNKPNVISETPAPSLITPGQLLQSGAPVTSSAQSSQIPHKDVEVVQVSLSASPEASAPLAAEAQPPILPLPVHSRGIYKPNGAPIQTHHNYRGRGSGRGRGIGGNSSHPVTRFTEDFDFMAMNEKFNKDEVWGHLGKSNKPILSITKMISLIPSPPMHLIAIHMNGRTRYSEQIKIDTETFGDFVRHRGGRGGRGPGRGGRFRGGYYGRGYGYGGRGRGRGMSSHA</sequence>
<evidence type="ECO:0000313" key="13">
    <source>
        <dbReference type="Proteomes" id="UP001163823"/>
    </source>
</evidence>
<accession>A0AAD7KNQ2</accession>
<dbReference type="PANTHER" id="PTHR13586:SF0">
    <property type="entry name" value="TRAILER HITCH, ISOFORM H"/>
    <property type="match status" value="1"/>
</dbReference>
<evidence type="ECO:0000256" key="2">
    <source>
        <dbReference type="ARBA" id="ARBA00010415"/>
    </source>
</evidence>
<feature type="domain" description="TFG box profile" evidence="10">
    <location>
        <begin position="484"/>
        <end position="504"/>
    </location>
</feature>
<dbReference type="SUPFAM" id="SSF50182">
    <property type="entry name" value="Sm-like ribonucleoproteins"/>
    <property type="match status" value="1"/>
</dbReference>
<comment type="similarity">
    <text evidence="2">Belongs to the LSM14 family.</text>
</comment>
<feature type="region of interest" description="Disordered" evidence="8">
    <location>
        <begin position="402"/>
        <end position="427"/>
    </location>
</feature>
<evidence type="ECO:0000313" key="12">
    <source>
        <dbReference type="EMBL" id="KAJ7943224.1"/>
    </source>
</evidence>
<keyword evidence="5" id="KW-0507">mRNA processing</keyword>
<dbReference type="GO" id="GO:0033962">
    <property type="term" value="P:P-body assembly"/>
    <property type="evidence" value="ECO:0007669"/>
    <property type="project" value="TreeGrafter"/>
</dbReference>
<dbReference type="PROSITE" id="PS52002">
    <property type="entry name" value="SM"/>
    <property type="match status" value="1"/>
</dbReference>
<feature type="compositionally biased region" description="Polar residues" evidence="8">
    <location>
        <begin position="114"/>
        <end position="136"/>
    </location>
</feature>
<dbReference type="Pfam" id="PF12701">
    <property type="entry name" value="LSM14"/>
    <property type="match status" value="1"/>
</dbReference>
<protein>
    <submittedName>
        <fullName evidence="12">Protein decapping 5</fullName>
    </submittedName>
</protein>
<evidence type="ECO:0000256" key="8">
    <source>
        <dbReference type="SAM" id="MobiDB-lite"/>
    </source>
</evidence>
<gene>
    <name evidence="12" type="ORF">O6P43_032805</name>
</gene>
<reference evidence="12" key="1">
    <citation type="journal article" date="2023" name="Science">
        <title>Elucidation of the pathway for biosynthesis of saponin adjuvants from the soapbark tree.</title>
        <authorList>
            <person name="Reed J."/>
            <person name="Orme A."/>
            <person name="El-Demerdash A."/>
            <person name="Owen C."/>
            <person name="Martin L.B.B."/>
            <person name="Misra R.C."/>
            <person name="Kikuchi S."/>
            <person name="Rejzek M."/>
            <person name="Martin A.C."/>
            <person name="Harkess A."/>
            <person name="Leebens-Mack J."/>
            <person name="Louveau T."/>
            <person name="Stephenson M.J."/>
            <person name="Osbourn A."/>
        </authorList>
    </citation>
    <scope>NUCLEOTIDE SEQUENCE</scope>
    <source>
        <strain evidence="12">S10</strain>
    </source>
</reference>
<feature type="domain" description="DFDF" evidence="9">
    <location>
        <begin position="424"/>
        <end position="460"/>
    </location>
</feature>
<dbReference type="KEGG" id="qsa:O6P43_032805"/>
<evidence type="ECO:0000259" key="10">
    <source>
        <dbReference type="PROSITE" id="PS51536"/>
    </source>
</evidence>
<feature type="region of interest" description="Disordered" evidence="8">
    <location>
        <begin position="108"/>
        <end position="151"/>
    </location>
</feature>
<dbReference type="PANTHER" id="PTHR13586">
    <property type="entry name" value="SCD6 PROTEIN-RELATED"/>
    <property type="match status" value="1"/>
</dbReference>
<keyword evidence="4" id="KW-0678">Repressor</keyword>
<dbReference type="CDD" id="cd01736">
    <property type="entry name" value="LSm14_N"/>
    <property type="match status" value="1"/>
</dbReference>
<keyword evidence="3" id="KW-0963">Cytoplasm</keyword>
<dbReference type="PROSITE" id="PS51512">
    <property type="entry name" value="DFDF"/>
    <property type="match status" value="1"/>
</dbReference>
<dbReference type="GO" id="GO:0006397">
    <property type="term" value="P:mRNA processing"/>
    <property type="evidence" value="ECO:0007669"/>
    <property type="project" value="UniProtKB-KW"/>
</dbReference>
<dbReference type="Pfam" id="PF09532">
    <property type="entry name" value="FDF"/>
    <property type="match status" value="1"/>
</dbReference>
<evidence type="ECO:0000259" key="9">
    <source>
        <dbReference type="PROSITE" id="PS51512"/>
    </source>
</evidence>
<dbReference type="InterPro" id="IPR010920">
    <property type="entry name" value="LSM_dom_sf"/>
</dbReference>
<dbReference type="GO" id="GO:0034063">
    <property type="term" value="P:stress granule assembly"/>
    <property type="evidence" value="ECO:0007669"/>
    <property type="project" value="TreeGrafter"/>
</dbReference>
<dbReference type="AlphaFoldDB" id="A0AAD7KNQ2"/>
<proteinExistence type="inferred from homology"/>
<dbReference type="Gene3D" id="2.30.30.100">
    <property type="match status" value="1"/>
</dbReference>
<dbReference type="InterPro" id="IPR025768">
    <property type="entry name" value="TFG_box"/>
</dbReference>
<dbReference type="PROSITE" id="PS51536">
    <property type="entry name" value="TFG"/>
    <property type="match status" value="1"/>
</dbReference>
<comment type="function">
    <text evidence="6">As a component of the decapping complex, involved in the degradation of mRNAs. Promotes P-body formation. Translational repressor.</text>
</comment>
<dbReference type="GO" id="GO:0000932">
    <property type="term" value="C:P-body"/>
    <property type="evidence" value="ECO:0007669"/>
    <property type="project" value="UniProtKB-SubCell"/>
</dbReference>
<dbReference type="InterPro" id="IPR019050">
    <property type="entry name" value="FDF_dom"/>
</dbReference>
<comment type="caution">
    <text evidence="12">The sequence shown here is derived from an EMBL/GenBank/DDBJ whole genome shotgun (WGS) entry which is preliminary data.</text>
</comment>
<feature type="short sequence motif" description="TFG box" evidence="7">
    <location>
        <begin position="484"/>
        <end position="504"/>
    </location>
</feature>
<dbReference type="InterPro" id="IPR047575">
    <property type="entry name" value="Sm"/>
</dbReference>
<dbReference type="FunFam" id="2.30.30.100:FF:000033">
    <property type="entry name" value="Trailer hitch, isoform C"/>
    <property type="match status" value="1"/>
</dbReference>
<comment type="subcellular location">
    <subcellularLocation>
        <location evidence="1">Cytoplasm</location>
        <location evidence="1">P-body</location>
    </subcellularLocation>
</comment>
<keyword evidence="13" id="KW-1185">Reference proteome</keyword>
<evidence type="ECO:0000259" key="11">
    <source>
        <dbReference type="PROSITE" id="PS52002"/>
    </source>
</evidence>
<feature type="domain" description="Sm" evidence="11">
    <location>
        <begin position="8"/>
        <end position="91"/>
    </location>
</feature>
<feature type="region of interest" description="Disordered" evidence="8">
    <location>
        <begin position="203"/>
        <end position="261"/>
    </location>
</feature>
<name>A0AAD7KNQ2_QUISA</name>
<dbReference type="InterPro" id="IPR025762">
    <property type="entry name" value="DFDF"/>
</dbReference>
<evidence type="ECO:0000256" key="4">
    <source>
        <dbReference type="ARBA" id="ARBA00022491"/>
    </source>
</evidence>
<dbReference type="InterPro" id="IPR025609">
    <property type="entry name" value="Lsm14-like_N"/>
</dbReference>
<dbReference type="GO" id="GO:0003729">
    <property type="term" value="F:mRNA binding"/>
    <property type="evidence" value="ECO:0007669"/>
    <property type="project" value="TreeGrafter"/>
</dbReference>
<evidence type="ECO:0000256" key="1">
    <source>
        <dbReference type="ARBA" id="ARBA00004201"/>
    </source>
</evidence>
<organism evidence="12 13">
    <name type="scientific">Quillaja saponaria</name>
    <name type="common">Soap bark tree</name>
    <dbReference type="NCBI Taxonomy" id="32244"/>
    <lineage>
        <taxon>Eukaryota</taxon>
        <taxon>Viridiplantae</taxon>
        <taxon>Streptophyta</taxon>
        <taxon>Embryophyta</taxon>
        <taxon>Tracheophyta</taxon>
        <taxon>Spermatophyta</taxon>
        <taxon>Magnoliopsida</taxon>
        <taxon>eudicotyledons</taxon>
        <taxon>Gunneridae</taxon>
        <taxon>Pentapetalae</taxon>
        <taxon>rosids</taxon>
        <taxon>fabids</taxon>
        <taxon>Fabales</taxon>
        <taxon>Quillajaceae</taxon>
        <taxon>Quillaja</taxon>
    </lineage>
</organism>
<dbReference type="Proteomes" id="UP001163823">
    <property type="component" value="Chromosome 14"/>
</dbReference>
<feature type="compositionally biased region" description="Low complexity" evidence="8">
    <location>
        <begin position="235"/>
        <end position="260"/>
    </location>
</feature>
<dbReference type="EMBL" id="JARAOO010000014">
    <property type="protein sequence ID" value="KAJ7943224.1"/>
    <property type="molecule type" value="Genomic_DNA"/>
</dbReference>
<evidence type="ECO:0000256" key="7">
    <source>
        <dbReference type="PROSITE-ProRule" id="PRU00869"/>
    </source>
</evidence>